<accession>A0A1E1WPQ7</accession>
<feature type="region of interest" description="Disordered" evidence="1">
    <location>
        <begin position="1"/>
        <end position="47"/>
    </location>
</feature>
<dbReference type="AlphaFoldDB" id="A0A1E1WPQ7"/>
<protein>
    <submittedName>
        <fullName evidence="2">Uncharacterized protein</fullName>
    </submittedName>
</protein>
<organism evidence="2">
    <name type="scientific">Pectinophora gossypiella</name>
    <name type="common">Cotton pink bollworm</name>
    <name type="synonym">Depressaria gossypiella</name>
    <dbReference type="NCBI Taxonomy" id="13191"/>
    <lineage>
        <taxon>Eukaryota</taxon>
        <taxon>Metazoa</taxon>
        <taxon>Ecdysozoa</taxon>
        <taxon>Arthropoda</taxon>
        <taxon>Hexapoda</taxon>
        <taxon>Insecta</taxon>
        <taxon>Pterygota</taxon>
        <taxon>Neoptera</taxon>
        <taxon>Endopterygota</taxon>
        <taxon>Lepidoptera</taxon>
        <taxon>Glossata</taxon>
        <taxon>Ditrysia</taxon>
        <taxon>Gelechioidea</taxon>
        <taxon>Gelechiidae</taxon>
        <taxon>Apatetrinae</taxon>
        <taxon>Pectinophora</taxon>
    </lineage>
</organism>
<dbReference type="EMBL" id="GDQN01002011">
    <property type="protein sequence ID" value="JAT89043.1"/>
    <property type="molecule type" value="Transcribed_RNA"/>
</dbReference>
<evidence type="ECO:0000313" key="2">
    <source>
        <dbReference type="EMBL" id="JAT89043.1"/>
    </source>
</evidence>
<sequence length="314" mass="35903">MDPPRGGSEYDESSRSSSSSSGRRGRKRSRSRRRQHHRRHRSSKSRLSRLEYAFEKISKEVSEMHAHFISNRESHDGDAVPGIISSDLESTCSRVEQGVVTGEQSVGKNIELKFETTLKNETTRSSEAHLELLNKLQHFDSPDWHQVRFSDAQKLYNSTPGFVELESNDLIKSFDRTRALQISERSIAAITHALIIQYDSLKEGLNMLVSWLNDQAEITADAICDKINEIFTNEESTYLKVNLHILQMICGRRADIIQQRRDAILTCVPNLFTRESLRKIPPTNEHLFNEVQLSELISKHGGLFKVFSHPKSTQ</sequence>
<feature type="non-terminal residue" evidence="2">
    <location>
        <position position="314"/>
    </location>
</feature>
<name>A0A1E1WPQ7_PECGO</name>
<gene>
    <name evidence="2" type="ORF">g.15601</name>
</gene>
<reference evidence="2" key="1">
    <citation type="submission" date="2015-09" db="EMBL/GenBank/DDBJ databases">
        <title>De novo assembly of Pectinophora gossypiella (Pink Bollworm) gut transcriptome.</title>
        <authorList>
            <person name="Tassone E.E."/>
        </authorList>
    </citation>
    <scope>NUCLEOTIDE SEQUENCE</scope>
</reference>
<proteinExistence type="predicted"/>
<feature type="compositionally biased region" description="Basic residues" evidence="1">
    <location>
        <begin position="23"/>
        <end position="47"/>
    </location>
</feature>
<dbReference type="OrthoDB" id="7483379at2759"/>
<evidence type="ECO:0000256" key="1">
    <source>
        <dbReference type="SAM" id="MobiDB-lite"/>
    </source>
</evidence>